<dbReference type="InterPro" id="IPR036291">
    <property type="entry name" value="NAD(P)-bd_dom_sf"/>
</dbReference>
<dbReference type="AlphaFoldDB" id="F0R837"/>
<name>F0R837_PHOSB</name>
<dbReference type="PANTHER" id="PTHR43245">
    <property type="entry name" value="BIFUNCTIONAL POLYMYXIN RESISTANCE PROTEIN ARNA"/>
    <property type="match status" value="1"/>
</dbReference>
<dbReference type="OrthoDB" id="1490291at2"/>
<dbReference type="STRING" id="667015.Bacsa_2460"/>
<reference evidence="2 3" key="1">
    <citation type="journal article" date="2011" name="Stand. Genomic Sci.">
        <title>Complete genome sequence of Bacteroides salanitronis type strain (BL78).</title>
        <authorList>
            <person name="Gronow S."/>
            <person name="Held B."/>
            <person name="Lucas S."/>
            <person name="Lapidus A."/>
            <person name="Del Rio T.G."/>
            <person name="Nolan M."/>
            <person name="Tice H."/>
            <person name="Deshpande S."/>
            <person name="Cheng J.F."/>
            <person name="Pitluck S."/>
            <person name="Liolios K."/>
            <person name="Pagani I."/>
            <person name="Ivanova N."/>
            <person name="Mavromatis K."/>
            <person name="Pati A."/>
            <person name="Tapia R."/>
            <person name="Han C."/>
            <person name="Goodwin L."/>
            <person name="Chen A."/>
            <person name="Palaniappan K."/>
            <person name="Land M."/>
            <person name="Hauser L."/>
            <person name="Chang Y.J."/>
            <person name="Jeffries C.D."/>
            <person name="Brambilla E.M."/>
            <person name="Rohde M."/>
            <person name="Goker M."/>
            <person name="Detter J.C."/>
            <person name="Woyke T."/>
            <person name="Bristow J."/>
            <person name="Markowitz V."/>
            <person name="Hugenholtz P."/>
            <person name="Kyrpides N.C."/>
            <person name="Klenk H.P."/>
            <person name="Eisen J.A."/>
        </authorList>
    </citation>
    <scope>NUCLEOTIDE SEQUENCE [LARGE SCALE GENOMIC DNA]</scope>
    <source>
        <strain evidence="2 3">DSM 18170</strain>
    </source>
</reference>
<dbReference type="Pfam" id="PF01370">
    <property type="entry name" value="Epimerase"/>
    <property type="match status" value="1"/>
</dbReference>
<dbReference type="RefSeq" id="WP_013618423.1">
    <property type="nucleotide sequence ID" value="NC_015164.1"/>
</dbReference>
<dbReference type="KEGG" id="bsa:Bacsa_2460"/>
<accession>F0R837</accession>
<keyword evidence="3" id="KW-1185">Reference proteome</keyword>
<feature type="domain" description="NAD-dependent epimerase/dehydratase" evidence="1">
    <location>
        <begin position="6"/>
        <end position="232"/>
    </location>
</feature>
<sequence>MEGKKILVTGASGFIGSFLVEGGLERGMQVWAGVRRSSSRKYLQDGRIRFAELDFTDSDRLEAQLRRHKEEHGGWDCIVHCAGVTKCLDKADFEIGNYWATRHFIEVLSRLGMVPRQFVYLSSLSVFGAIHEADYAPIREEDTPCPNTAYGVSKLHAEEYIRSLQGFPYVIFRPTGVYGPREKDYYLMAQSIARHVDIAAGFRRQDLTFVYVKDLVQAVCLAVEREVTGRAYFVSDGQVYSSRTFSDLIWNELGKPWLVRFTCPLWLLKTISYVAGNGAKLARKTSTLNPDKYRIMKQRNWRCDISPLERELGYRPRYLLEEGVKETIEWYKKEGWL</sequence>
<dbReference type="EMBL" id="CP002530">
    <property type="protein sequence ID" value="ADY37000.1"/>
    <property type="molecule type" value="Genomic_DNA"/>
</dbReference>
<organism evidence="2 3">
    <name type="scientific">Phocaeicola salanitronis (strain DSM 18170 / JCM 13657 / CCUG 60908 / BL78)</name>
    <name type="common">Bacteroides salanitronis</name>
    <dbReference type="NCBI Taxonomy" id="667015"/>
    <lineage>
        <taxon>Bacteria</taxon>
        <taxon>Pseudomonadati</taxon>
        <taxon>Bacteroidota</taxon>
        <taxon>Bacteroidia</taxon>
        <taxon>Bacteroidales</taxon>
        <taxon>Bacteroidaceae</taxon>
        <taxon>Phocaeicola</taxon>
    </lineage>
</organism>
<proteinExistence type="predicted"/>
<dbReference type="Gene3D" id="3.40.50.720">
    <property type="entry name" value="NAD(P)-binding Rossmann-like Domain"/>
    <property type="match status" value="1"/>
</dbReference>
<dbReference type="HOGENOM" id="CLU_007383_6_1_10"/>
<dbReference type="eggNOG" id="COG0451">
    <property type="taxonomic scope" value="Bacteria"/>
</dbReference>
<gene>
    <name evidence="2" type="ordered locus">Bacsa_2460</name>
</gene>
<dbReference type="Proteomes" id="UP000007486">
    <property type="component" value="Chromosome"/>
</dbReference>
<evidence type="ECO:0000313" key="3">
    <source>
        <dbReference type="Proteomes" id="UP000007486"/>
    </source>
</evidence>
<evidence type="ECO:0000313" key="2">
    <source>
        <dbReference type="EMBL" id="ADY37000.1"/>
    </source>
</evidence>
<protein>
    <submittedName>
        <fullName evidence="2">NAD-dependent epimerase/dehydratase</fullName>
    </submittedName>
</protein>
<evidence type="ECO:0000259" key="1">
    <source>
        <dbReference type="Pfam" id="PF01370"/>
    </source>
</evidence>
<dbReference type="InterPro" id="IPR001509">
    <property type="entry name" value="Epimerase_deHydtase"/>
</dbReference>
<dbReference type="InterPro" id="IPR050177">
    <property type="entry name" value="Lipid_A_modif_metabolic_enz"/>
</dbReference>
<dbReference type="PANTHER" id="PTHR43245:SF58">
    <property type="entry name" value="BLL5923 PROTEIN"/>
    <property type="match status" value="1"/>
</dbReference>
<dbReference type="SUPFAM" id="SSF51735">
    <property type="entry name" value="NAD(P)-binding Rossmann-fold domains"/>
    <property type="match status" value="1"/>
</dbReference>